<keyword evidence="1" id="KW-0732">Signal</keyword>
<proteinExistence type="predicted"/>
<sequence length="571" mass="65866">MKPIRRIFISKILLSVIVFLCAINVYASVECWYIVENTSKVFINFSANYSYFNRSIPLEYWHNLSGLEYVRGQLVLQKKIQDIPILIVIPSSLSLPEFLSKQIKISLEEEGFLLKNEGESQDDKISIGRCYKIYIPVYPGTPSYENLLLLLISTVNLSPEKREILITDISQLEKDLSAGTIDFHNIIQHFDPVWSPDGKSVAYTVWQDGKIHLEVISFLKKSVRKIEPMDGYIACDAIWSQDSRYLACASLKEIKIFDTFEDKTQTIPILPLLQLNEEESFYLCEILISFDTSGEEFLFSTDKSLFLCYDVYSYNLKQKNITVIAKNTKRPEGAERWKEDKYRVSPVVKTKSPDNRYTASIKQVNGLNRIEVVSINHTEIAVDLENDGQTEVLFLEPENTLTLTVYHNNEKLWEGIPKKWKPWKLETADVDGDGILDIILGVYKKTRFFSYPHNCLFVFGWNQKDVFPKWLGSRLSKPFVDFTFAEVDGKNGAELISIEKTSYKKYCIVVYRWCGFGFAGNWQSESFSDIRFVENNDDKPVMIVNKKEKLILAREDGEYCLKKLNSQGGKI</sequence>
<reference evidence="2" key="1">
    <citation type="submission" date="2017-02" db="EMBL/GenBank/DDBJ databases">
        <title>Delving into the versatile metabolic prowess of the omnipresent phylum Bacteroidetes.</title>
        <authorList>
            <person name="Nobu M.K."/>
            <person name="Mei R."/>
            <person name="Narihiro T."/>
            <person name="Kuroda K."/>
            <person name="Liu W.-T."/>
        </authorList>
    </citation>
    <scope>NUCLEOTIDE SEQUENCE</scope>
    <source>
        <strain evidence="2">ADurb.Bin131</strain>
    </source>
</reference>
<evidence type="ECO:0008006" key="3">
    <source>
        <dbReference type="Google" id="ProtNLM"/>
    </source>
</evidence>
<dbReference type="InterPro" id="IPR028994">
    <property type="entry name" value="Integrin_alpha_N"/>
</dbReference>
<evidence type="ECO:0000313" key="2">
    <source>
        <dbReference type="EMBL" id="OQB73272.1"/>
    </source>
</evidence>
<dbReference type="EMBL" id="MWDQ01000088">
    <property type="protein sequence ID" value="OQB73272.1"/>
    <property type="molecule type" value="Genomic_DNA"/>
</dbReference>
<protein>
    <recommendedName>
        <fullName evidence="3">Translocation protein TolB</fullName>
    </recommendedName>
</protein>
<organism evidence="2">
    <name type="scientific">candidate division TA06 bacterium ADurb.Bin131</name>
    <dbReference type="NCBI Taxonomy" id="1852827"/>
    <lineage>
        <taxon>Bacteria</taxon>
        <taxon>Bacteria division TA06</taxon>
    </lineage>
</organism>
<dbReference type="InterPro" id="IPR013517">
    <property type="entry name" value="FG-GAP"/>
</dbReference>
<accession>A0A1V6C8N0</accession>
<dbReference type="AlphaFoldDB" id="A0A1V6C8N0"/>
<gene>
    <name evidence="2" type="ORF">BWX89_01035</name>
</gene>
<comment type="caution">
    <text evidence="2">The sequence shown here is derived from an EMBL/GenBank/DDBJ whole genome shotgun (WGS) entry which is preliminary data.</text>
</comment>
<dbReference type="Pfam" id="PF13517">
    <property type="entry name" value="FG-GAP_3"/>
    <property type="match status" value="1"/>
</dbReference>
<name>A0A1V6C8N0_UNCT6</name>
<dbReference type="Gene3D" id="2.120.10.30">
    <property type="entry name" value="TolB, C-terminal domain"/>
    <property type="match status" value="1"/>
</dbReference>
<dbReference type="InterPro" id="IPR011042">
    <property type="entry name" value="6-blade_b-propeller_TolB-like"/>
</dbReference>
<dbReference type="Proteomes" id="UP000485562">
    <property type="component" value="Unassembled WGS sequence"/>
</dbReference>
<dbReference type="SUPFAM" id="SSF82171">
    <property type="entry name" value="DPP6 N-terminal domain-like"/>
    <property type="match status" value="1"/>
</dbReference>
<dbReference type="SUPFAM" id="SSF69318">
    <property type="entry name" value="Integrin alpha N-terminal domain"/>
    <property type="match status" value="1"/>
</dbReference>
<evidence type="ECO:0000256" key="1">
    <source>
        <dbReference type="ARBA" id="ARBA00022729"/>
    </source>
</evidence>